<dbReference type="EMBL" id="FQUK01000033">
    <property type="protein sequence ID" value="SHF13262.1"/>
    <property type="molecule type" value="Genomic_DNA"/>
</dbReference>
<evidence type="ECO:0000259" key="14">
    <source>
        <dbReference type="Pfam" id="PF01618"/>
    </source>
</evidence>
<keyword evidence="9" id="KW-0375">Hydrogen ion transport</keyword>
<comment type="subcellular location">
    <subcellularLocation>
        <location evidence="1">Cell inner membrane</location>
        <topology evidence="1">Multi-pass membrane protein</topology>
    </subcellularLocation>
</comment>
<dbReference type="AlphaFoldDB" id="A0A1M4Z650"/>
<evidence type="ECO:0000256" key="2">
    <source>
        <dbReference type="ARBA" id="ARBA00008038"/>
    </source>
</evidence>
<feature type="domain" description="MotA/TolQ/ExbB proton channel" evidence="14">
    <location>
        <begin position="134"/>
        <end position="239"/>
    </location>
</feature>
<evidence type="ECO:0000259" key="15">
    <source>
        <dbReference type="Pfam" id="PF20560"/>
    </source>
</evidence>
<evidence type="ECO:0000313" key="17">
    <source>
        <dbReference type="Proteomes" id="UP000242857"/>
    </source>
</evidence>
<evidence type="ECO:0000256" key="3">
    <source>
        <dbReference type="ARBA" id="ARBA00022448"/>
    </source>
</evidence>
<dbReference type="GO" id="GO:1902600">
    <property type="term" value="P:proton transmembrane transport"/>
    <property type="evidence" value="ECO:0007669"/>
    <property type="project" value="UniProtKB-KW"/>
</dbReference>
<feature type="transmembrane region" description="Helical" evidence="13">
    <location>
        <begin position="172"/>
        <end position="191"/>
    </location>
</feature>
<dbReference type="NCBIfam" id="TIGR03818">
    <property type="entry name" value="MotA1"/>
    <property type="match status" value="1"/>
</dbReference>
<gene>
    <name evidence="16" type="ORF">SAMN02745204_01852</name>
</gene>
<evidence type="ECO:0000256" key="9">
    <source>
        <dbReference type="ARBA" id="ARBA00022781"/>
    </source>
</evidence>
<keyword evidence="11" id="KW-0406">Ion transport</keyword>
<dbReference type="InterPro" id="IPR002898">
    <property type="entry name" value="MotA_ExbB_proton_chnl"/>
</dbReference>
<name>A0A1M4Z650_9GAMM</name>
<keyword evidence="10 13" id="KW-1133">Transmembrane helix</keyword>
<evidence type="ECO:0000256" key="13">
    <source>
        <dbReference type="SAM" id="Phobius"/>
    </source>
</evidence>
<keyword evidence="12 13" id="KW-0472">Membrane</keyword>
<dbReference type="STRING" id="213588.SAMN02745204_01852"/>
<keyword evidence="7 13" id="KW-0812">Transmembrane</keyword>
<organism evidence="16 17">
    <name type="scientific">Thermomonas hydrothermalis</name>
    <dbReference type="NCBI Taxonomy" id="213588"/>
    <lineage>
        <taxon>Bacteria</taxon>
        <taxon>Pseudomonadati</taxon>
        <taxon>Pseudomonadota</taxon>
        <taxon>Gammaproteobacteria</taxon>
        <taxon>Lysobacterales</taxon>
        <taxon>Lysobacteraceae</taxon>
        <taxon>Thermomonas</taxon>
    </lineage>
</organism>
<evidence type="ECO:0000313" key="16">
    <source>
        <dbReference type="EMBL" id="SHF13262.1"/>
    </source>
</evidence>
<dbReference type="RefSeq" id="WP_072756298.1">
    <property type="nucleotide sequence ID" value="NZ_FQUK01000033.1"/>
</dbReference>
<dbReference type="InterPro" id="IPR022522">
    <property type="entry name" value="Flagellar_motor_stator_MotA"/>
</dbReference>
<keyword evidence="4" id="KW-1003">Cell membrane</keyword>
<keyword evidence="6" id="KW-0997">Cell inner membrane</keyword>
<keyword evidence="8" id="KW-0283">Flagellar rotation</keyword>
<protein>
    <submittedName>
        <fullName evidence="16">Chemotaxis protein MotA</fullName>
    </submittedName>
</protein>
<evidence type="ECO:0000256" key="10">
    <source>
        <dbReference type="ARBA" id="ARBA00022989"/>
    </source>
</evidence>
<dbReference type="InterPro" id="IPR046786">
    <property type="entry name" value="MotA_N"/>
</dbReference>
<proteinExistence type="inferred from homology"/>
<dbReference type="OrthoDB" id="9782603at2"/>
<dbReference type="Proteomes" id="UP000242857">
    <property type="component" value="Unassembled WGS sequence"/>
</dbReference>
<evidence type="ECO:0000256" key="1">
    <source>
        <dbReference type="ARBA" id="ARBA00004429"/>
    </source>
</evidence>
<dbReference type="InterPro" id="IPR047055">
    <property type="entry name" value="MotA-like"/>
</dbReference>
<evidence type="ECO:0000256" key="7">
    <source>
        <dbReference type="ARBA" id="ARBA00022692"/>
    </source>
</evidence>
<dbReference type="GO" id="GO:0071978">
    <property type="term" value="P:bacterial-type flagellum-dependent swarming motility"/>
    <property type="evidence" value="ECO:0007669"/>
    <property type="project" value="InterPro"/>
</dbReference>
<evidence type="ECO:0000256" key="11">
    <source>
        <dbReference type="ARBA" id="ARBA00023065"/>
    </source>
</evidence>
<feature type="transmembrane region" description="Helical" evidence="13">
    <location>
        <begin position="27"/>
        <end position="48"/>
    </location>
</feature>
<reference evidence="17" key="1">
    <citation type="submission" date="2016-11" db="EMBL/GenBank/DDBJ databases">
        <authorList>
            <person name="Varghese N."/>
            <person name="Submissions S."/>
        </authorList>
    </citation>
    <scope>NUCLEOTIDE SEQUENCE [LARGE SCALE GENOMIC DNA]</scope>
    <source>
        <strain evidence="17">DSM 14834</strain>
    </source>
</reference>
<dbReference type="GO" id="GO:0006935">
    <property type="term" value="P:chemotaxis"/>
    <property type="evidence" value="ECO:0007669"/>
    <property type="project" value="UniProtKB-KW"/>
</dbReference>
<keyword evidence="17" id="KW-1185">Reference proteome</keyword>
<dbReference type="PANTHER" id="PTHR30433">
    <property type="entry name" value="CHEMOTAXIS PROTEIN MOTA"/>
    <property type="match status" value="1"/>
</dbReference>
<dbReference type="PROSITE" id="PS01307">
    <property type="entry name" value="MOTA"/>
    <property type="match status" value="1"/>
</dbReference>
<evidence type="ECO:0000256" key="8">
    <source>
        <dbReference type="ARBA" id="ARBA00022779"/>
    </source>
</evidence>
<evidence type="ECO:0000256" key="5">
    <source>
        <dbReference type="ARBA" id="ARBA00022500"/>
    </source>
</evidence>
<keyword evidence="5" id="KW-0145">Chemotaxis</keyword>
<sequence length="284" mass="30465">MLIIVGFIVVIASVIGGFIGSHGRLGALWQPFEFVIIGGAAFGAFLVANPMKVVKATLGEVIGVLKGPRYTGEDYLNVLSLLYELLNRARKEGFMALESHVENPAESSIFGAYPKIQSDHHLLDFITDCMRLMIGSNIEPQELEPLLDLELEKHHHEALAPAHALTKVADSLPGFGIVAAVLGIVITMGSIGGDIAEVGAHVAGALVGTFLGILLAYGFVAPLAAAIEARAEQDSRIYETVKTALIASLHGYAPKIALEFARKTVPSNFRPSFLEFEQHLKSLK</sequence>
<keyword evidence="3" id="KW-0813">Transport</keyword>
<dbReference type="Pfam" id="PF20560">
    <property type="entry name" value="MotA_N"/>
    <property type="match status" value="1"/>
</dbReference>
<evidence type="ECO:0000256" key="12">
    <source>
        <dbReference type="ARBA" id="ARBA00023136"/>
    </source>
</evidence>
<dbReference type="Pfam" id="PF01618">
    <property type="entry name" value="MotA_ExbB"/>
    <property type="match status" value="1"/>
</dbReference>
<evidence type="ECO:0000256" key="6">
    <source>
        <dbReference type="ARBA" id="ARBA00022519"/>
    </source>
</evidence>
<feature type="transmembrane region" description="Helical" evidence="13">
    <location>
        <begin position="203"/>
        <end position="227"/>
    </location>
</feature>
<comment type="similarity">
    <text evidence="2">Belongs to the MotA family.</text>
</comment>
<accession>A0A1M4Z650</accession>
<feature type="domain" description="Motility protein A N-terminal" evidence="15">
    <location>
        <begin position="4"/>
        <end position="93"/>
    </location>
</feature>
<evidence type="ECO:0000256" key="4">
    <source>
        <dbReference type="ARBA" id="ARBA00022475"/>
    </source>
</evidence>
<dbReference type="PANTHER" id="PTHR30433:SF4">
    <property type="entry name" value="MOTILITY PROTEIN A"/>
    <property type="match status" value="1"/>
</dbReference>
<dbReference type="GO" id="GO:0005886">
    <property type="term" value="C:plasma membrane"/>
    <property type="evidence" value="ECO:0007669"/>
    <property type="project" value="UniProtKB-SubCell"/>
</dbReference>
<dbReference type="InterPro" id="IPR000540">
    <property type="entry name" value="Flag_MotA_CS"/>
</dbReference>